<dbReference type="CDD" id="cd06799">
    <property type="entry name" value="PDZ_MPP3-MPP4-MPP7-like"/>
    <property type="match status" value="1"/>
</dbReference>
<dbReference type="PROSITE" id="PS00856">
    <property type="entry name" value="GUANYLATE_KINASE_1"/>
    <property type="match status" value="1"/>
</dbReference>
<dbReference type="Proteomes" id="UP000694725">
    <property type="component" value="Unplaced"/>
</dbReference>
<organism evidence="13 14">
    <name type="scientific">Sus scrofa</name>
    <name type="common">Pig</name>
    <dbReference type="NCBI Taxonomy" id="9823"/>
    <lineage>
        <taxon>Eukaryota</taxon>
        <taxon>Metazoa</taxon>
        <taxon>Chordata</taxon>
        <taxon>Craniata</taxon>
        <taxon>Vertebrata</taxon>
        <taxon>Euteleostomi</taxon>
        <taxon>Mammalia</taxon>
        <taxon>Eutheria</taxon>
        <taxon>Laurasiatheria</taxon>
        <taxon>Artiodactyla</taxon>
        <taxon>Suina</taxon>
        <taxon>Suidae</taxon>
        <taxon>Sus</taxon>
    </lineage>
</organism>
<evidence type="ECO:0000256" key="3">
    <source>
        <dbReference type="ARBA" id="ARBA00007014"/>
    </source>
</evidence>
<dbReference type="InterPro" id="IPR001452">
    <property type="entry name" value="SH3_domain"/>
</dbReference>
<feature type="domain" description="SH3" evidence="9">
    <location>
        <begin position="228"/>
        <end position="298"/>
    </location>
</feature>
<dbReference type="FunFam" id="2.30.42.10:FF:000046">
    <property type="entry name" value="MAGUK p55 subfamily member 7"/>
    <property type="match status" value="1"/>
</dbReference>
<dbReference type="SUPFAM" id="SSF50044">
    <property type="entry name" value="SH3-domain"/>
    <property type="match status" value="1"/>
</dbReference>
<dbReference type="CDD" id="cd00071">
    <property type="entry name" value="GMPK"/>
    <property type="match status" value="1"/>
</dbReference>
<dbReference type="PRINTS" id="PR00452">
    <property type="entry name" value="SH3DOMAIN"/>
</dbReference>
<evidence type="ECO:0000259" key="10">
    <source>
        <dbReference type="PROSITE" id="PS50052"/>
    </source>
</evidence>
<gene>
    <name evidence="13" type="primary">MPP7</name>
</gene>
<dbReference type="Proteomes" id="UP000694724">
    <property type="component" value="Unplaced"/>
</dbReference>
<dbReference type="InterPro" id="IPR008145">
    <property type="entry name" value="GK/Ca_channel_bsu"/>
</dbReference>
<dbReference type="PROSITE" id="PS50106">
    <property type="entry name" value="PDZ"/>
    <property type="match status" value="1"/>
</dbReference>
<dbReference type="Pfam" id="PF02828">
    <property type="entry name" value="L27"/>
    <property type="match status" value="2"/>
</dbReference>
<accession>A0A8D1PQ46</accession>
<dbReference type="InterPro" id="IPR036892">
    <property type="entry name" value="L27_dom_sf"/>
</dbReference>
<name>A0A8D1PQ46_PIG</name>
<dbReference type="Pfam" id="PF00625">
    <property type="entry name" value="Guanylate_kin"/>
    <property type="match status" value="1"/>
</dbReference>
<keyword evidence="5" id="KW-0677">Repeat</keyword>
<dbReference type="InterPro" id="IPR008144">
    <property type="entry name" value="Guanylate_kin-like_dom"/>
</dbReference>
<dbReference type="InterPro" id="IPR001478">
    <property type="entry name" value="PDZ"/>
</dbReference>
<dbReference type="SUPFAM" id="SSF52540">
    <property type="entry name" value="P-loop containing nucleoside triphosphate hydrolases"/>
    <property type="match status" value="1"/>
</dbReference>
<dbReference type="Gene3D" id="3.40.50.300">
    <property type="entry name" value="P-loop containing nucleotide triphosphate hydrolases"/>
    <property type="match status" value="1"/>
</dbReference>
<feature type="domain" description="PDZ" evidence="11">
    <location>
        <begin position="139"/>
        <end position="220"/>
    </location>
</feature>
<comment type="similarity">
    <text evidence="3">Belongs to the MAGUK family.</text>
</comment>
<dbReference type="InterPro" id="IPR014775">
    <property type="entry name" value="L27_C"/>
</dbReference>
<dbReference type="Proteomes" id="UP000694728">
    <property type="component" value="Unplaced"/>
</dbReference>
<dbReference type="InterPro" id="IPR020590">
    <property type="entry name" value="Guanylate_kinase_CS"/>
</dbReference>
<evidence type="ECO:0000313" key="13">
    <source>
        <dbReference type="Ensembl" id="ENSSSCP00055007838.1"/>
    </source>
</evidence>
<dbReference type="FunFam" id="3.30.63.10:FF:000002">
    <property type="entry name" value="Guanylate kinase 1"/>
    <property type="match status" value="1"/>
</dbReference>
<evidence type="ECO:0000259" key="12">
    <source>
        <dbReference type="PROSITE" id="PS51022"/>
    </source>
</evidence>
<evidence type="ECO:0000256" key="6">
    <source>
        <dbReference type="ARBA" id="ARBA00022949"/>
    </source>
</evidence>
<dbReference type="SMART" id="SM00072">
    <property type="entry name" value="GuKc"/>
    <property type="match status" value="1"/>
</dbReference>
<keyword evidence="7" id="KW-0472">Membrane</keyword>
<dbReference type="SUPFAM" id="SSF50156">
    <property type="entry name" value="PDZ domain-like"/>
    <property type="match status" value="1"/>
</dbReference>
<evidence type="ECO:0000259" key="9">
    <source>
        <dbReference type="PROSITE" id="PS50002"/>
    </source>
</evidence>
<evidence type="ECO:0000256" key="8">
    <source>
        <dbReference type="PROSITE-ProRule" id="PRU00192"/>
    </source>
</evidence>
<dbReference type="InterPro" id="IPR050716">
    <property type="entry name" value="MAGUK"/>
</dbReference>
<dbReference type="Gene3D" id="1.10.287.650">
    <property type="entry name" value="L27 domain"/>
    <property type="match status" value="1"/>
</dbReference>
<evidence type="ECO:0000256" key="5">
    <source>
        <dbReference type="ARBA" id="ARBA00022737"/>
    </source>
</evidence>
<dbReference type="FunFam" id="3.40.50.300:FF:000757">
    <property type="entry name" value="MAGUK p55 subfamily member 7"/>
    <property type="match status" value="1"/>
</dbReference>
<evidence type="ECO:0000256" key="2">
    <source>
        <dbReference type="ARBA" id="ARBA00004536"/>
    </source>
</evidence>
<dbReference type="InterPro" id="IPR027417">
    <property type="entry name" value="P-loop_NTPase"/>
</dbReference>
<reference evidence="13" key="1">
    <citation type="submission" date="2025-05" db="UniProtKB">
        <authorList>
            <consortium name="Ensembl"/>
        </authorList>
    </citation>
    <scope>IDENTIFICATION</scope>
</reference>
<dbReference type="PROSITE" id="PS51022">
    <property type="entry name" value="L27"/>
    <property type="match status" value="2"/>
</dbReference>
<dbReference type="PANTHER" id="PTHR23122">
    <property type="entry name" value="MEMBRANE-ASSOCIATED GUANYLATE KINASE MAGUK"/>
    <property type="match status" value="1"/>
</dbReference>
<evidence type="ECO:0000313" key="14">
    <source>
        <dbReference type="Proteomes" id="UP000694724"/>
    </source>
</evidence>
<dbReference type="InterPro" id="IPR036034">
    <property type="entry name" value="PDZ_sf"/>
</dbReference>
<dbReference type="SMART" id="SM00569">
    <property type="entry name" value="L27"/>
    <property type="match status" value="2"/>
</dbReference>
<dbReference type="AlphaFoldDB" id="A0A8D1PQ46"/>
<keyword evidence="4 8" id="KW-0728">SH3 domain</keyword>
<dbReference type="InterPro" id="IPR036028">
    <property type="entry name" value="SH3-like_dom_sf"/>
</dbReference>
<feature type="domain" description="L27" evidence="12">
    <location>
        <begin position="10"/>
        <end position="65"/>
    </location>
</feature>
<dbReference type="SMART" id="SM00326">
    <property type="entry name" value="SH3"/>
    <property type="match status" value="1"/>
</dbReference>
<feature type="domain" description="Guanylate kinase-like" evidence="10">
    <location>
        <begin position="389"/>
        <end position="581"/>
    </location>
</feature>
<proteinExistence type="inferred from homology"/>
<dbReference type="PROSITE" id="PS50052">
    <property type="entry name" value="GUANYLATE_KINASE_2"/>
    <property type="match status" value="1"/>
</dbReference>
<feature type="domain" description="L27" evidence="12">
    <location>
        <begin position="67"/>
        <end position="122"/>
    </location>
</feature>
<dbReference type="GO" id="GO:0005912">
    <property type="term" value="C:adherens junction"/>
    <property type="evidence" value="ECO:0007669"/>
    <property type="project" value="UniProtKB-SubCell"/>
</dbReference>
<dbReference type="Ensembl" id="ENSSSCT00065082551.1">
    <property type="protein sequence ID" value="ENSSSCP00065035960.1"/>
    <property type="gene ID" value="ENSSSCG00065060264.1"/>
</dbReference>
<evidence type="ECO:0000256" key="1">
    <source>
        <dbReference type="ARBA" id="ARBA00004370"/>
    </source>
</evidence>
<dbReference type="Gene3D" id="2.30.30.40">
    <property type="entry name" value="SH3 Domains"/>
    <property type="match status" value="1"/>
</dbReference>
<dbReference type="SUPFAM" id="SSF101288">
    <property type="entry name" value="L27 domain"/>
    <property type="match status" value="1"/>
</dbReference>
<dbReference type="Ensembl" id="ENSSSCT00045043188.1">
    <property type="protein sequence ID" value="ENSSSCP00045030007.1"/>
    <property type="gene ID" value="ENSSSCG00045024547.1"/>
</dbReference>
<dbReference type="Pfam" id="PF00595">
    <property type="entry name" value="PDZ"/>
    <property type="match status" value="1"/>
</dbReference>
<protein>
    <submittedName>
        <fullName evidence="13">MAGUK p55 scaffold protein 7</fullName>
    </submittedName>
</protein>
<sequence length="597" mass="67675">MPALSTGSGSDPGLFELLAALPAQLQPHVDSQEDLTFLWDMFGAKDLHSLVKIHEKLHDYEKQSPVPILQGAAALADDLAEELQNGPLSSETRELLKLLSKPNVKALLSAHDTVAQKSYDPVLPPMPEDIDDEEDSVKIIRLVKNREPLGATIKKDEQTGAIVVARIMRGGAADRSGLIHVGDELREVNGIPVEDKRPEEIIQILAQSQGAITFKIIPSIKEETPAKEGKMFLKALFDYDPYEDKAIPCKEAGLSFKRGEILQIVSQDDATWWQAKHEGDANPRAGLIPSKHFQERRLALRRPEILVQPLKVPNRKSYEETVECEDAECGGISSGTYLAGFRRSFRLSRKDKKTNKSMYECKKSDQYDTADIPTYEEVTPYRRQTHEKYRLVVLVGPVGVGLNELKRKLLISDTQHYGVTVPHTTRPRRSQESDGVEYIFISKHLFETDVQNNKFIEYGEYKNNYYGTSIDSVRSVLAKNKVCLLDVQPHTVKHLRTLEFKPYVIFIKPPSIERLRETRKNAKIISSRDDQGAAKPFTEEDFQEMIKSAQIMENQYGHLFDKIIVNDDLTVAFNELKMTFDKLETDTHWVPVSWLHS</sequence>
<dbReference type="Pfam" id="PF07653">
    <property type="entry name" value="SH3_2"/>
    <property type="match status" value="1"/>
</dbReference>
<evidence type="ECO:0000256" key="7">
    <source>
        <dbReference type="ARBA" id="ARBA00023136"/>
    </source>
</evidence>
<evidence type="ECO:0000256" key="4">
    <source>
        <dbReference type="ARBA" id="ARBA00022443"/>
    </source>
</evidence>
<comment type="subcellular location">
    <subcellularLocation>
        <location evidence="2">Cell junction</location>
        <location evidence="2">Adherens junction</location>
    </subcellularLocation>
    <subcellularLocation>
        <location evidence="1">Membrane</location>
    </subcellularLocation>
</comment>
<dbReference type="SMART" id="SM00228">
    <property type="entry name" value="PDZ"/>
    <property type="match status" value="1"/>
</dbReference>
<keyword evidence="6" id="KW-0965">Cell junction</keyword>
<dbReference type="PROSITE" id="PS50002">
    <property type="entry name" value="SH3"/>
    <property type="match status" value="1"/>
</dbReference>
<evidence type="ECO:0000259" key="11">
    <source>
        <dbReference type="PROSITE" id="PS50106"/>
    </source>
</evidence>
<dbReference type="Ensembl" id="ENSSSCT00055009889.1">
    <property type="protein sequence ID" value="ENSSSCP00055007838.1"/>
    <property type="gene ID" value="ENSSSCG00055005021.1"/>
</dbReference>
<dbReference type="Gene3D" id="2.30.42.10">
    <property type="match status" value="1"/>
</dbReference>
<dbReference type="GO" id="GO:0016020">
    <property type="term" value="C:membrane"/>
    <property type="evidence" value="ECO:0007669"/>
    <property type="project" value="UniProtKB-SubCell"/>
</dbReference>
<dbReference type="InterPro" id="IPR004172">
    <property type="entry name" value="L27_dom"/>
</dbReference>